<evidence type="ECO:0000256" key="1">
    <source>
        <dbReference type="SAM" id="MobiDB-lite"/>
    </source>
</evidence>
<name>A0ABR4G338_9EURO</name>
<feature type="compositionally biased region" description="Polar residues" evidence="1">
    <location>
        <begin position="189"/>
        <end position="199"/>
    </location>
</feature>
<dbReference type="Proteomes" id="UP001610563">
    <property type="component" value="Unassembled WGS sequence"/>
</dbReference>
<organism evidence="2 3">
    <name type="scientific">Aspergillus keveii</name>
    <dbReference type="NCBI Taxonomy" id="714993"/>
    <lineage>
        <taxon>Eukaryota</taxon>
        <taxon>Fungi</taxon>
        <taxon>Dikarya</taxon>
        <taxon>Ascomycota</taxon>
        <taxon>Pezizomycotina</taxon>
        <taxon>Eurotiomycetes</taxon>
        <taxon>Eurotiomycetidae</taxon>
        <taxon>Eurotiales</taxon>
        <taxon>Aspergillaceae</taxon>
        <taxon>Aspergillus</taxon>
        <taxon>Aspergillus subgen. Nidulantes</taxon>
    </lineage>
</organism>
<evidence type="ECO:0000313" key="3">
    <source>
        <dbReference type="Proteomes" id="UP001610563"/>
    </source>
</evidence>
<feature type="compositionally biased region" description="Polar residues" evidence="1">
    <location>
        <begin position="1"/>
        <end position="14"/>
    </location>
</feature>
<evidence type="ECO:0000313" key="2">
    <source>
        <dbReference type="EMBL" id="KAL2793445.1"/>
    </source>
</evidence>
<feature type="region of interest" description="Disordered" evidence="1">
    <location>
        <begin position="149"/>
        <end position="200"/>
    </location>
</feature>
<keyword evidence="3" id="KW-1185">Reference proteome</keyword>
<dbReference type="Pfam" id="PF12511">
    <property type="entry name" value="DUF3716"/>
    <property type="match status" value="1"/>
</dbReference>
<protein>
    <submittedName>
        <fullName evidence="2">Uncharacterized protein</fullName>
    </submittedName>
</protein>
<proteinExistence type="predicted"/>
<accession>A0ABR4G338</accession>
<sequence length="272" mass="29996">MSSTGCQSRNSSPEATKELSDEPTAEQTQLTSLLSPVRYLDWHCGTRKATKTPAHRTAALIHRRGLTVTPCSNCAGDRDRAWGRCVVAPVYKGRSILCYACSNCVFNGDVAGCSHREAFEKTGDQVWDSAVNRDIVARGGLRAVIYAEFDTSPAETTTGPPSPTEKGHEETTPSPQEPDPILPDPLEYQSHTSPHSNFSEPPETEFFGAVFSWPVSPDAWNDPGVLRCMVDDWRAFAEIAEACIAEFEDAPSIEYDSSYEYWCAEYARLFPS</sequence>
<feature type="region of interest" description="Disordered" evidence="1">
    <location>
        <begin position="1"/>
        <end position="26"/>
    </location>
</feature>
<gene>
    <name evidence="2" type="ORF">BJX66DRAFT_338761</name>
</gene>
<dbReference type="EMBL" id="JBFTWV010000057">
    <property type="protein sequence ID" value="KAL2793445.1"/>
    <property type="molecule type" value="Genomic_DNA"/>
</dbReference>
<comment type="caution">
    <text evidence="2">The sequence shown here is derived from an EMBL/GenBank/DDBJ whole genome shotgun (WGS) entry which is preliminary data.</text>
</comment>
<dbReference type="InterPro" id="IPR022190">
    <property type="entry name" value="DUF3716"/>
</dbReference>
<reference evidence="2 3" key="1">
    <citation type="submission" date="2024-07" db="EMBL/GenBank/DDBJ databases">
        <title>Section-level genome sequencing and comparative genomics of Aspergillus sections Usti and Cavernicolus.</title>
        <authorList>
            <consortium name="Lawrence Berkeley National Laboratory"/>
            <person name="Nybo J.L."/>
            <person name="Vesth T.C."/>
            <person name="Theobald S."/>
            <person name="Frisvad J.C."/>
            <person name="Larsen T.O."/>
            <person name="Kjaerboelling I."/>
            <person name="Rothschild-Mancinelli K."/>
            <person name="Lyhne E.K."/>
            <person name="Kogle M.E."/>
            <person name="Barry K."/>
            <person name="Clum A."/>
            <person name="Na H."/>
            <person name="Ledsgaard L."/>
            <person name="Lin J."/>
            <person name="Lipzen A."/>
            <person name="Kuo A."/>
            <person name="Riley R."/>
            <person name="Mondo S."/>
            <person name="Labutti K."/>
            <person name="Haridas S."/>
            <person name="Pangalinan J."/>
            <person name="Salamov A.A."/>
            <person name="Simmons B.A."/>
            <person name="Magnuson J.K."/>
            <person name="Chen J."/>
            <person name="Drula E."/>
            <person name="Henrissat B."/>
            <person name="Wiebenga A."/>
            <person name="Lubbers R.J."/>
            <person name="Gomes A.C."/>
            <person name="Makela M.R."/>
            <person name="Stajich J."/>
            <person name="Grigoriev I.V."/>
            <person name="Mortensen U.H."/>
            <person name="De Vries R.P."/>
            <person name="Baker S.E."/>
            <person name="Andersen M.R."/>
        </authorList>
    </citation>
    <scope>NUCLEOTIDE SEQUENCE [LARGE SCALE GENOMIC DNA]</scope>
    <source>
        <strain evidence="2 3">CBS 209.92</strain>
    </source>
</reference>